<accession>A0A4R6R7Y2</accession>
<name>A0A4R6R7Y2_9BURK</name>
<feature type="chain" id="PRO_5020593547" evidence="1">
    <location>
        <begin position="34"/>
        <end position="436"/>
    </location>
</feature>
<dbReference type="EMBL" id="SNXW01000007">
    <property type="protein sequence ID" value="TDP81687.1"/>
    <property type="molecule type" value="Genomic_DNA"/>
</dbReference>
<protein>
    <submittedName>
        <fullName evidence="2">Pectinacetylesterase</fullName>
    </submittedName>
</protein>
<keyword evidence="3" id="KW-1185">Reference proteome</keyword>
<dbReference type="PANTHER" id="PTHR21562">
    <property type="entry name" value="NOTUM-RELATED"/>
    <property type="match status" value="1"/>
</dbReference>
<dbReference type="Pfam" id="PF03283">
    <property type="entry name" value="PAE"/>
    <property type="match status" value="1"/>
</dbReference>
<proteinExistence type="predicted"/>
<dbReference type="AlphaFoldDB" id="A0A4R6R7Y2"/>
<organism evidence="2 3">
    <name type="scientific">Aquabacterium commune</name>
    <dbReference type="NCBI Taxonomy" id="70586"/>
    <lineage>
        <taxon>Bacteria</taxon>
        <taxon>Pseudomonadati</taxon>
        <taxon>Pseudomonadota</taxon>
        <taxon>Betaproteobacteria</taxon>
        <taxon>Burkholderiales</taxon>
        <taxon>Aquabacterium</taxon>
    </lineage>
</organism>
<feature type="signal peptide" evidence="1">
    <location>
        <begin position="1"/>
        <end position="33"/>
    </location>
</feature>
<dbReference type="OrthoDB" id="9802991at2"/>
<comment type="caution">
    <text evidence="2">The sequence shown here is derived from an EMBL/GenBank/DDBJ whole genome shotgun (WGS) entry which is preliminary data.</text>
</comment>
<sequence length="436" mass="47511">MLKLNRRPAVLAQGAPWALVMALAWGAPTLAQAAVEYYKWTPVTLPAASGASCGNGTPARVFVNRTPKTSKTLVYFEGGGACWNQKGCLGKGKLTEVASNPNGVSENYFSQLNLAAFGLSTPLITRTPLLGKIYTQDWNLVYVPYCTGDVHTGASVQIYKDSDPSQPLTYYHRGYKNAKALGDWMAANLPRPEHLLVSGSSAGGVGATANYGVLRLATNPVKSAMAADSGPLFPAPQSGTAEQYPSLPLQNKVRSLWGVDRPDGVATELISRFPQAGDVSDLSTLNTGLSKVFPQDRFGFMTFQEDGIFSAFSYTSFYPEIAALSGSAKDTALNNLWRRDLNNWVSQLRTANSNTGFYLPTWRPFLKSHTMAIMDFTGTGIEEQGIKSVADFYNNLIDDTRPVMRAIEYDQVGDHKRVLSVNPIQWLVALFEGFFL</sequence>
<reference evidence="2 3" key="1">
    <citation type="submission" date="2019-03" db="EMBL/GenBank/DDBJ databases">
        <title>Genomic Encyclopedia of Type Strains, Phase IV (KMG-IV): sequencing the most valuable type-strain genomes for metagenomic binning, comparative biology and taxonomic classification.</title>
        <authorList>
            <person name="Goeker M."/>
        </authorList>
    </citation>
    <scope>NUCLEOTIDE SEQUENCE [LARGE SCALE GENOMIC DNA]</scope>
    <source>
        <strain evidence="2 3">DSM 11901</strain>
    </source>
</reference>
<dbReference type="RefSeq" id="WP_133609841.1">
    <property type="nucleotide sequence ID" value="NZ_SNXW01000007.1"/>
</dbReference>
<dbReference type="PANTHER" id="PTHR21562:SF83">
    <property type="entry name" value="PECTIN ACETYLESTERASE 4"/>
    <property type="match status" value="1"/>
</dbReference>
<dbReference type="Proteomes" id="UP000294593">
    <property type="component" value="Unassembled WGS sequence"/>
</dbReference>
<dbReference type="InterPro" id="IPR004963">
    <property type="entry name" value="PAE/NOTUM"/>
</dbReference>
<evidence type="ECO:0000256" key="1">
    <source>
        <dbReference type="SAM" id="SignalP"/>
    </source>
</evidence>
<gene>
    <name evidence="2" type="ORF">EV672_107118</name>
</gene>
<evidence type="ECO:0000313" key="3">
    <source>
        <dbReference type="Proteomes" id="UP000294593"/>
    </source>
</evidence>
<dbReference type="GO" id="GO:0016787">
    <property type="term" value="F:hydrolase activity"/>
    <property type="evidence" value="ECO:0007669"/>
    <property type="project" value="InterPro"/>
</dbReference>
<evidence type="ECO:0000313" key="2">
    <source>
        <dbReference type="EMBL" id="TDP81687.1"/>
    </source>
</evidence>
<keyword evidence="1" id="KW-0732">Signal</keyword>